<sequence>MFTQQLASFKGDQSCIRVVGHRGARGIMPENTLLGFEWTMKMGVSALEFDVMITKDHVPVIVHNHHLNGAITRTAEGQWLNTPEPRISELTYDELAQYDVGGLNVFTEYGQRFPEQIFMHRQQVPKLADLLALAMQPDFAHVGLMLEIKSDPKVDNFQMHREETVAAVADVVRQAAMTSRTILHSFDWELLHLCQQAAPEMPTSFLSQLPAHDDDKGEDSSLVFSQNLKQLPSIPKAIAEAGGYIWAPHFKDVTLADVQEARNLGLLVAPWTVNDPKDMGQMIQLGVDAIVTDYPARLQRELIKNELRWQRQDDISNATLTSA</sequence>
<dbReference type="InterPro" id="IPR030395">
    <property type="entry name" value="GP_PDE_dom"/>
</dbReference>
<dbReference type="PANTHER" id="PTHR46211">
    <property type="entry name" value="GLYCEROPHOSPHORYL DIESTER PHOSPHODIESTERASE"/>
    <property type="match status" value="1"/>
</dbReference>
<evidence type="ECO:0000313" key="3">
    <source>
        <dbReference type="Proteomes" id="UP001201217"/>
    </source>
</evidence>
<feature type="domain" description="GP-PDE" evidence="1">
    <location>
        <begin position="16"/>
        <end position="302"/>
    </location>
</feature>
<accession>A0ABS9E8U6</accession>
<gene>
    <name evidence="2" type="ORF">L1I42_12450</name>
</gene>
<comment type="caution">
    <text evidence="2">The sequence shown here is derived from an EMBL/GenBank/DDBJ whole genome shotgun (WGS) entry which is preliminary data.</text>
</comment>
<evidence type="ECO:0000259" key="1">
    <source>
        <dbReference type="PROSITE" id="PS51704"/>
    </source>
</evidence>
<name>A0ABS9E8U6_9HYPH</name>
<keyword evidence="3" id="KW-1185">Reference proteome</keyword>
<dbReference type="EMBL" id="JAKGTI010000002">
    <property type="protein sequence ID" value="MCF4099304.1"/>
    <property type="molecule type" value="Genomic_DNA"/>
</dbReference>
<reference evidence="2 3" key="1">
    <citation type="submission" date="2022-01" db="EMBL/GenBank/DDBJ databases">
        <title>Maritalea mediterranea sp. nov., isolated from marine plastic residues from the Malva-rosa beach (Valencia, Spain).</title>
        <authorList>
            <person name="Vidal-Verdu A."/>
            <person name="Molina-Menor E."/>
            <person name="Pascual J."/>
            <person name="Pereto J."/>
            <person name="Porcar M."/>
        </authorList>
    </citation>
    <scope>NUCLEOTIDE SEQUENCE [LARGE SCALE GENOMIC DNA]</scope>
    <source>
        <strain evidence="2 3">P4.10X</strain>
    </source>
</reference>
<proteinExistence type="predicted"/>
<protein>
    <recommendedName>
        <fullName evidence="1">GP-PDE domain-containing protein</fullName>
    </recommendedName>
</protein>
<dbReference type="Proteomes" id="UP001201217">
    <property type="component" value="Unassembled WGS sequence"/>
</dbReference>
<dbReference type="PANTHER" id="PTHR46211:SF14">
    <property type="entry name" value="GLYCEROPHOSPHODIESTER PHOSPHODIESTERASE"/>
    <property type="match status" value="1"/>
</dbReference>
<dbReference type="InterPro" id="IPR017946">
    <property type="entry name" value="PLC-like_Pdiesterase_TIM-brl"/>
</dbReference>
<dbReference type="SUPFAM" id="SSF51695">
    <property type="entry name" value="PLC-like phosphodiesterases"/>
    <property type="match status" value="1"/>
</dbReference>
<dbReference type="PROSITE" id="PS51704">
    <property type="entry name" value="GP_PDE"/>
    <property type="match status" value="1"/>
</dbReference>
<dbReference type="Pfam" id="PF03009">
    <property type="entry name" value="GDPD"/>
    <property type="match status" value="1"/>
</dbReference>
<dbReference type="RefSeq" id="WP_236114919.1">
    <property type="nucleotide sequence ID" value="NZ_JAKGTI010000002.1"/>
</dbReference>
<evidence type="ECO:0000313" key="2">
    <source>
        <dbReference type="EMBL" id="MCF4099304.1"/>
    </source>
</evidence>
<dbReference type="Gene3D" id="3.20.20.190">
    <property type="entry name" value="Phosphatidylinositol (PI) phosphodiesterase"/>
    <property type="match status" value="1"/>
</dbReference>
<organism evidence="2 3">
    <name type="scientific">Maritalea mediterranea</name>
    <dbReference type="NCBI Taxonomy" id="2909667"/>
    <lineage>
        <taxon>Bacteria</taxon>
        <taxon>Pseudomonadati</taxon>
        <taxon>Pseudomonadota</taxon>
        <taxon>Alphaproteobacteria</taxon>
        <taxon>Hyphomicrobiales</taxon>
        <taxon>Devosiaceae</taxon>
        <taxon>Maritalea</taxon>
    </lineage>
</organism>